<dbReference type="PANTHER" id="PTHR44167:SF24">
    <property type="entry name" value="SERINE_THREONINE-PROTEIN KINASE CHK2"/>
    <property type="match status" value="1"/>
</dbReference>
<dbReference type="SMART" id="SM00220">
    <property type="entry name" value="S_TKc"/>
    <property type="match status" value="1"/>
</dbReference>
<evidence type="ECO:0000313" key="3">
    <source>
        <dbReference type="Proteomes" id="UP000054538"/>
    </source>
</evidence>
<dbReference type="GO" id="GO:0005737">
    <property type="term" value="C:cytoplasm"/>
    <property type="evidence" value="ECO:0007669"/>
    <property type="project" value="TreeGrafter"/>
</dbReference>
<dbReference type="GO" id="GO:0005634">
    <property type="term" value="C:nucleus"/>
    <property type="evidence" value="ECO:0007669"/>
    <property type="project" value="TreeGrafter"/>
</dbReference>
<gene>
    <name evidence="2" type="ORF">PAXRUDRAFT_833303</name>
</gene>
<keyword evidence="3" id="KW-1185">Reference proteome</keyword>
<dbReference type="InterPro" id="IPR011009">
    <property type="entry name" value="Kinase-like_dom_sf"/>
</dbReference>
<dbReference type="STRING" id="930991.A0A0D0DPG5"/>
<organism evidence="2 3">
    <name type="scientific">Paxillus rubicundulus Ve08.2h10</name>
    <dbReference type="NCBI Taxonomy" id="930991"/>
    <lineage>
        <taxon>Eukaryota</taxon>
        <taxon>Fungi</taxon>
        <taxon>Dikarya</taxon>
        <taxon>Basidiomycota</taxon>
        <taxon>Agaricomycotina</taxon>
        <taxon>Agaricomycetes</taxon>
        <taxon>Agaricomycetidae</taxon>
        <taxon>Boletales</taxon>
        <taxon>Paxilineae</taxon>
        <taxon>Paxillaceae</taxon>
        <taxon>Paxillus</taxon>
    </lineage>
</organism>
<reference evidence="2 3" key="1">
    <citation type="submission" date="2014-04" db="EMBL/GenBank/DDBJ databases">
        <authorList>
            <consortium name="DOE Joint Genome Institute"/>
            <person name="Kuo A."/>
            <person name="Kohler A."/>
            <person name="Jargeat P."/>
            <person name="Nagy L.G."/>
            <person name="Floudas D."/>
            <person name="Copeland A."/>
            <person name="Barry K.W."/>
            <person name="Cichocki N."/>
            <person name="Veneault-Fourrey C."/>
            <person name="LaButti K."/>
            <person name="Lindquist E.A."/>
            <person name="Lipzen A."/>
            <person name="Lundell T."/>
            <person name="Morin E."/>
            <person name="Murat C."/>
            <person name="Sun H."/>
            <person name="Tunlid A."/>
            <person name="Henrissat B."/>
            <person name="Grigoriev I.V."/>
            <person name="Hibbett D.S."/>
            <person name="Martin F."/>
            <person name="Nordberg H.P."/>
            <person name="Cantor M.N."/>
            <person name="Hua S.X."/>
        </authorList>
    </citation>
    <scope>NUCLEOTIDE SEQUENCE [LARGE SCALE GENOMIC DNA]</scope>
    <source>
        <strain evidence="2 3">Ve08.2h10</strain>
    </source>
</reference>
<dbReference type="GO" id="GO:0044773">
    <property type="term" value="P:mitotic DNA damage checkpoint signaling"/>
    <property type="evidence" value="ECO:0007669"/>
    <property type="project" value="TreeGrafter"/>
</dbReference>
<dbReference type="EMBL" id="KN825920">
    <property type="protein sequence ID" value="KIK80840.1"/>
    <property type="molecule type" value="Genomic_DNA"/>
</dbReference>
<dbReference type="AlphaFoldDB" id="A0A0D0DPG5"/>
<dbReference type="Proteomes" id="UP000054538">
    <property type="component" value="Unassembled WGS sequence"/>
</dbReference>
<feature type="domain" description="Protein kinase" evidence="1">
    <location>
        <begin position="22"/>
        <end position="348"/>
    </location>
</feature>
<dbReference type="Gene3D" id="1.10.510.10">
    <property type="entry name" value="Transferase(Phosphotransferase) domain 1"/>
    <property type="match status" value="1"/>
</dbReference>
<dbReference type="SUPFAM" id="SSF56112">
    <property type="entry name" value="Protein kinase-like (PK-like)"/>
    <property type="match status" value="1"/>
</dbReference>
<accession>A0A0D0DPG5</accession>
<dbReference type="InParanoid" id="A0A0D0DPG5"/>
<name>A0A0D0DPG5_9AGAM</name>
<dbReference type="InterPro" id="IPR000719">
    <property type="entry name" value="Prot_kinase_dom"/>
</dbReference>
<protein>
    <recommendedName>
        <fullName evidence="1">Protein kinase domain-containing protein</fullName>
    </recommendedName>
</protein>
<reference evidence="3" key="2">
    <citation type="submission" date="2015-01" db="EMBL/GenBank/DDBJ databases">
        <title>Evolutionary Origins and Diversification of the Mycorrhizal Mutualists.</title>
        <authorList>
            <consortium name="DOE Joint Genome Institute"/>
            <consortium name="Mycorrhizal Genomics Consortium"/>
            <person name="Kohler A."/>
            <person name="Kuo A."/>
            <person name="Nagy L.G."/>
            <person name="Floudas D."/>
            <person name="Copeland A."/>
            <person name="Barry K.W."/>
            <person name="Cichocki N."/>
            <person name="Veneault-Fourrey C."/>
            <person name="LaButti K."/>
            <person name="Lindquist E.A."/>
            <person name="Lipzen A."/>
            <person name="Lundell T."/>
            <person name="Morin E."/>
            <person name="Murat C."/>
            <person name="Riley R."/>
            <person name="Ohm R."/>
            <person name="Sun H."/>
            <person name="Tunlid A."/>
            <person name="Henrissat B."/>
            <person name="Grigoriev I.V."/>
            <person name="Hibbett D.S."/>
            <person name="Martin F."/>
        </authorList>
    </citation>
    <scope>NUCLEOTIDE SEQUENCE [LARGE SCALE GENOMIC DNA]</scope>
    <source>
        <strain evidence="3">Ve08.2h10</strain>
    </source>
</reference>
<sequence length="394" mass="45770">MRHSKKRAQKKAEEHAEAERQKALTAQLELAAFGEIHKPRKGLLSEPEFWWREHYSWLQESGYLLRPRYAPDWIPSWQGKKKDWFACEDGRGAEYPTRILDGTRLSDGAYVALKLVKKLDHPFERGIGRLFSSEPLAGESANHCIPIYDVLLVPEDEDRVILVMPLLRDYNEPPFDTIGEAVECFRQLFEGLQFMHKHRVAHRDCTSRNIMMDASLYVDAFHPVDQLMKRDFSGYARFRTRTQRPPKYFLIDFGLSRRYDHSVAKPLEVPIWGADKEVPEFQNSDDPCDPFATDVFYIGNVIKKDFIDLNYGFEFIQPLIADMVQQDPSKRPTMDEVVKRFDGIRAGLRSWKLRSRVVDIRENTLDGVIRGTSHWMRRIGFVARGVPAVPQRAS</sequence>
<proteinExistence type="predicted"/>
<dbReference type="CDD" id="cd00180">
    <property type="entry name" value="PKc"/>
    <property type="match status" value="1"/>
</dbReference>
<dbReference type="PROSITE" id="PS50011">
    <property type="entry name" value="PROTEIN_KINASE_DOM"/>
    <property type="match status" value="1"/>
</dbReference>
<evidence type="ECO:0000313" key="2">
    <source>
        <dbReference type="EMBL" id="KIK80840.1"/>
    </source>
</evidence>
<dbReference type="OrthoDB" id="5987198at2759"/>
<evidence type="ECO:0000259" key="1">
    <source>
        <dbReference type="PROSITE" id="PS50011"/>
    </source>
</evidence>
<dbReference type="HOGENOM" id="CLU_044121_2_1_1"/>
<dbReference type="GO" id="GO:0005524">
    <property type="term" value="F:ATP binding"/>
    <property type="evidence" value="ECO:0007669"/>
    <property type="project" value="InterPro"/>
</dbReference>
<dbReference type="PANTHER" id="PTHR44167">
    <property type="entry name" value="OVARIAN-SPECIFIC SERINE/THREONINE-PROTEIN KINASE LOK-RELATED"/>
    <property type="match status" value="1"/>
</dbReference>
<dbReference type="GO" id="GO:0004674">
    <property type="term" value="F:protein serine/threonine kinase activity"/>
    <property type="evidence" value="ECO:0007669"/>
    <property type="project" value="TreeGrafter"/>
</dbReference>